<dbReference type="SUPFAM" id="SSF53474">
    <property type="entry name" value="alpha/beta-Hydrolases"/>
    <property type="match status" value="1"/>
</dbReference>
<dbReference type="STRING" id="312017.Q22P29"/>
<dbReference type="HOGENOM" id="CLU_020336_53_0_1"/>
<dbReference type="eggNOG" id="KOG2382">
    <property type="taxonomic scope" value="Eukaryota"/>
</dbReference>
<evidence type="ECO:0000313" key="5">
    <source>
        <dbReference type="Proteomes" id="UP000009168"/>
    </source>
</evidence>
<dbReference type="AlphaFoldDB" id="Q22P29"/>
<reference evidence="5" key="1">
    <citation type="journal article" date="2006" name="PLoS Biol.">
        <title>Macronuclear genome sequence of the ciliate Tetrahymena thermophila, a model eukaryote.</title>
        <authorList>
            <person name="Eisen J.A."/>
            <person name="Coyne R.S."/>
            <person name="Wu M."/>
            <person name="Wu D."/>
            <person name="Thiagarajan M."/>
            <person name="Wortman J.R."/>
            <person name="Badger J.H."/>
            <person name="Ren Q."/>
            <person name="Amedeo P."/>
            <person name="Jones K.M."/>
            <person name="Tallon L.J."/>
            <person name="Delcher A.L."/>
            <person name="Salzberg S.L."/>
            <person name="Silva J.C."/>
            <person name="Haas B.J."/>
            <person name="Majoros W.H."/>
            <person name="Farzad M."/>
            <person name="Carlton J.M."/>
            <person name="Smith R.K. Jr."/>
            <person name="Garg J."/>
            <person name="Pearlman R.E."/>
            <person name="Karrer K.M."/>
            <person name="Sun L."/>
            <person name="Manning G."/>
            <person name="Elde N.C."/>
            <person name="Turkewitz A.P."/>
            <person name="Asai D.J."/>
            <person name="Wilkes D.E."/>
            <person name="Wang Y."/>
            <person name="Cai H."/>
            <person name="Collins K."/>
            <person name="Stewart B.A."/>
            <person name="Lee S.R."/>
            <person name="Wilamowska K."/>
            <person name="Weinberg Z."/>
            <person name="Ruzzo W.L."/>
            <person name="Wloga D."/>
            <person name="Gaertig J."/>
            <person name="Frankel J."/>
            <person name="Tsao C.-C."/>
            <person name="Gorovsky M.A."/>
            <person name="Keeling P.J."/>
            <person name="Waller R.F."/>
            <person name="Patron N.J."/>
            <person name="Cherry J.M."/>
            <person name="Stover N.A."/>
            <person name="Krieger C.J."/>
            <person name="del Toro C."/>
            <person name="Ryder H.F."/>
            <person name="Williamson S.C."/>
            <person name="Barbeau R.A."/>
            <person name="Hamilton E.P."/>
            <person name="Orias E."/>
        </authorList>
    </citation>
    <scope>NUCLEOTIDE SEQUENCE [LARGE SCALE GENOMIC DNA]</scope>
    <source>
        <strain evidence="5">SB210</strain>
    </source>
</reference>
<dbReference type="InterPro" id="IPR000073">
    <property type="entry name" value="AB_hydrolase_1"/>
</dbReference>
<keyword evidence="2 4" id="KW-0378">Hydrolase</keyword>
<dbReference type="ESTHER" id="tetts-q22p29">
    <property type="family name" value="6_AlphaBeta_hydrolase"/>
</dbReference>
<comment type="similarity">
    <text evidence="1">Belongs to the AB hydrolase superfamily.</text>
</comment>
<organism evidence="4 5">
    <name type="scientific">Tetrahymena thermophila (strain SB210)</name>
    <dbReference type="NCBI Taxonomy" id="312017"/>
    <lineage>
        <taxon>Eukaryota</taxon>
        <taxon>Sar</taxon>
        <taxon>Alveolata</taxon>
        <taxon>Ciliophora</taxon>
        <taxon>Intramacronucleata</taxon>
        <taxon>Oligohymenophorea</taxon>
        <taxon>Hymenostomatida</taxon>
        <taxon>Tetrahymenina</taxon>
        <taxon>Tetrahymenidae</taxon>
        <taxon>Tetrahymena</taxon>
    </lineage>
</organism>
<dbReference type="GO" id="GO:0052689">
    <property type="term" value="F:carboxylic ester hydrolase activity"/>
    <property type="evidence" value="ECO:0007669"/>
    <property type="project" value="TreeGrafter"/>
</dbReference>
<dbReference type="RefSeq" id="XP_001007227.1">
    <property type="nucleotide sequence ID" value="XM_001007227.3"/>
</dbReference>
<sequence>MISQKAQVLLSLSNKILYKNSSTHLVTKTLFEKKPAKLFSLYQKSPKPDVHNNLVVLHGLFGSHTNFRSVTLNPLISNQANTYLLDLRNHGLSEHTDSMSLQDMGADLVNFLEQNNIRNAILMGHSMGGRAIMSAMQYYGSSLDPYVKAAIICDIAPGNLVQARTADLMEMWVMIHKLLDIDFHGKERTKIDKEVRAIIPNPQVAGFMMMNVIPDEENPGQYKWRVNLKAIRDYYKQNLGTEIKDANFLKPSFVICGARSHYINQSKITEFGNVFPNIDYDRDVYFIKGAGHWLHADKPVEFVEKVSEFLTRVN</sequence>
<dbReference type="KEGG" id="tet:TTHERM_00415640"/>
<dbReference type="InParanoid" id="Q22P29"/>
<gene>
    <name evidence="4" type="ORF">TTHERM_00415640</name>
</gene>
<dbReference type="OMA" id="LITMHGL"/>
<feature type="domain" description="AB hydrolase-1" evidence="3">
    <location>
        <begin position="54"/>
        <end position="304"/>
    </location>
</feature>
<dbReference type="Gene3D" id="3.40.50.1820">
    <property type="entry name" value="alpha/beta hydrolase"/>
    <property type="match status" value="1"/>
</dbReference>
<dbReference type="InterPro" id="IPR029058">
    <property type="entry name" value="AB_hydrolase_fold"/>
</dbReference>
<evidence type="ECO:0000313" key="4">
    <source>
        <dbReference type="EMBL" id="EAR86982.1"/>
    </source>
</evidence>
<dbReference type="FunCoup" id="Q22P29">
    <property type="interactions" value="161"/>
</dbReference>
<name>Q22P29_TETTS</name>
<dbReference type="PANTHER" id="PTHR46118:SF4">
    <property type="entry name" value="PROTEIN ABHD11"/>
    <property type="match status" value="1"/>
</dbReference>
<protein>
    <submittedName>
        <fullName evidence="4">Alpha/beta fold hydrolase</fullName>
    </submittedName>
</protein>
<keyword evidence="5" id="KW-1185">Reference proteome</keyword>
<dbReference type="OrthoDB" id="194865at2759"/>
<dbReference type="EMBL" id="GG662856">
    <property type="protein sequence ID" value="EAR86982.1"/>
    <property type="molecule type" value="Genomic_DNA"/>
</dbReference>
<dbReference type="Proteomes" id="UP000009168">
    <property type="component" value="Unassembled WGS sequence"/>
</dbReference>
<dbReference type="Pfam" id="PF12697">
    <property type="entry name" value="Abhydrolase_6"/>
    <property type="match status" value="1"/>
</dbReference>
<evidence type="ECO:0000256" key="1">
    <source>
        <dbReference type="ARBA" id="ARBA00008645"/>
    </source>
</evidence>
<dbReference type="GeneID" id="7834974"/>
<dbReference type="PANTHER" id="PTHR46118">
    <property type="entry name" value="PROTEIN ABHD11"/>
    <property type="match status" value="1"/>
</dbReference>
<evidence type="ECO:0000256" key="2">
    <source>
        <dbReference type="ARBA" id="ARBA00022801"/>
    </source>
</evidence>
<evidence type="ECO:0000259" key="3">
    <source>
        <dbReference type="Pfam" id="PF12697"/>
    </source>
</evidence>
<accession>Q22P29</accession>
<proteinExistence type="inferred from homology"/>